<feature type="active site" description="O-(5'-phospho-DNA)-serine intermediate" evidence="4 5">
    <location>
        <position position="28"/>
    </location>
</feature>
<dbReference type="InterPro" id="IPR025827">
    <property type="entry name" value="Zn_ribbon_recom_dom"/>
</dbReference>
<evidence type="ECO:0000313" key="9">
    <source>
        <dbReference type="Proteomes" id="UP000005561"/>
    </source>
</evidence>
<dbReference type="PROSITE" id="PS51736">
    <property type="entry name" value="RECOMBINASES_3"/>
    <property type="match status" value="1"/>
</dbReference>
<dbReference type="PANTHER" id="PTHR30461">
    <property type="entry name" value="DNA-INVERTASE FROM LAMBDOID PROPHAGE"/>
    <property type="match status" value="1"/>
</dbReference>
<dbReference type="eggNOG" id="COG1961">
    <property type="taxonomic scope" value="Bacteria"/>
</dbReference>
<dbReference type="STRING" id="168384.SAMN05660368_03678"/>
<keyword evidence="2" id="KW-0238">DNA-binding</keyword>
<evidence type="ECO:0000256" key="5">
    <source>
        <dbReference type="PROSITE-ProRule" id="PRU10137"/>
    </source>
</evidence>
<dbReference type="AlphaFoldDB" id="C6LFU1"/>
<dbReference type="Gene3D" id="3.90.1750.20">
    <property type="entry name" value="Putative Large Serine Recombinase, Chain B, Domain 2"/>
    <property type="match status" value="1"/>
</dbReference>
<keyword evidence="3" id="KW-0233">DNA recombination</keyword>
<organism evidence="8 9">
    <name type="scientific">Marvinbryantia formatexigens DSM 14469</name>
    <dbReference type="NCBI Taxonomy" id="478749"/>
    <lineage>
        <taxon>Bacteria</taxon>
        <taxon>Bacillati</taxon>
        <taxon>Bacillota</taxon>
        <taxon>Clostridia</taxon>
        <taxon>Lachnospirales</taxon>
        <taxon>Lachnospiraceae</taxon>
        <taxon>Marvinbryantia</taxon>
    </lineage>
</organism>
<name>C6LFU1_9FIRM</name>
<dbReference type="PROSITE" id="PS00397">
    <property type="entry name" value="RECOMBINASES_1"/>
    <property type="match status" value="1"/>
</dbReference>
<keyword evidence="9" id="KW-1185">Reference proteome</keyword>
<dbReference type="Pfam" id="PF00239">
    <property type="entry name" value="Resolvase"/>
    <property type="match status" value="1"/>
</dbReference>
<dbReference type="SUPFAM" id="SSF53041">
    <property type="entry name" value="Resolvase-like"/>
    <property type="match status" value="1"/>
</dbReference>
<dbReference type="Gene3D" id="3.40.50.1390">
    <property type="entry name" value="Resolvase, N-terminal catalytic domain"/>
    <property type="match status" value="1"/>
</dbReference>
<dbReference type="InterPro" id="IPR006119">
    <property type="entry name" value="Resolv_N"/>
</dbReference>
<evidence type="ECO:0000313" key="8">
    <source>
        <dbReference type="EMBL" id="EET60305.1"/>
    </source>
</evidence>
<protein>
    <submittedName>
        <fullName evidence="8">Resolvase, N-terminal domain protein</fullName>
    </submittedName>
</protein>
<dbReference type="CDD" id="cd00338">
    <property type="entry name" value="Ser_Recombinase"/>
    <property type="match status" value="1"/>
</dbReference>
<reference evidence="8" key="1">
    <citation type="submission" date="2009-07" db="EMBL/GenBank/DDBJ databases">
        <authorList>
            <person name="Weinstock G."/>
            <person name="Sodergren E."/>
            <person name="Clifton S."/>
            <person name="Fulton L."/>
            <person name="Fulton B."/>
            <person name="Courtney L."/>
            <person name="Fronick C."/>
            <person name="Harrison M."/>
            <person name="Strong C."/>
            <person name="Farmer C."/>
            <person name="Delahaunty K."/>
            <person name="Markovic C."/>
            <person name="Hall O."/>
            <person name="Minx P."/>
            <person name="Tomlinson C."/>
            <person name="Mitreva M."/>
            <person name="Nelson J."/>
            <person name="Hou S."/>
            <person name="Wollam A."/>
            <person name="Pepin K.H."/>
            <person name="Johnson M."/>
            <person name="Bhonagiri V."/>
            <person name="Nash W.E."/>
            <person name="Warren W."/>
            <person name="Chinwalla A."/>
            <person name="Mardis E.R."/>
            <person name="Wilson R.K."/>
        </authorList>
    </citation>
    <scope>NUCLEOTIDE SEQUENCE [LARGE SCALE GENOMIC DNA]</scope>
    <source>
        <strain evidence="8">DSM 14469</strain>
    </source>
</reference>
<dbReference type="OrthoDB" id="9781670at2"/>
<proteinExistence type="predicted"/>
<dbReference type="SMART" id="SM00857">
    <property type="entry name" value="Resolvase"/>
    <property type="match status" value="1"/>
</dbReference>
<dbReference type="Pfam" id="PF07508">
    <property type="entry name" value="Recombinase"/>
    <property type="match status" value="1"/>
</dbReference>
<dbReference type="Pfam" id="PF13408">
    <property type="entry name" value="Zn_ribbon_recom"/>
    <property type="match status" value="1"/>
</dbReference>
<sequence>MKTEKNGIPLSVAVKSFENVADLYIRVSTTEQAEEGYSVEAQEAKLQAYCKAMSYTINRVCIDPGYSGTSMDRPGLQELITDVRSNRCKKILVWKLDRLSRSQKDTLILLEDVFLANSCDFISVMESFDTSTPFGRCIVGILAAFAQMERENIRIRTTLGRVEKIRKGYFSGSHAPLGYKFKDGCNELLVNPYTSIMVREVFRLFLSGTGLSAIGRYMLDKYGPGQYDWAKNTAIRRILSNPVYMGKVRLNGELFDGIHEAIISETDWYMAAALLEHNKAIDKRSYRYALGTPGRGDNLLTGLLFCGDCGARMYARKVSKTKKKYICHSVARTSAAMIKSNHCSNRLHPYTVEELDAVIINEIKKLSIDRSYFDSMVERCRDEKPLDFSAIQERIAEIDKQTGRLLNIYQTGLVCLEEISARLGTLKEEKEKLQQNLLSSDSATASCSLDATWKSLQGFSAIIASGDLEAMQRLIHSLIDKVVVLNNDITIYWSFC</sequence>
<gene>
    <name evidence="8" type="ORF">BRYFOR_07501</name>
</gene>
<dbReference type="InterPro" id="IPR036162">
    <property type="entry name" value="Resolvase-like_N_sf"/>
</dbReference>
<dbReference type="InterPro" id="IPR038109">
    <property type="entry name" value="DNA_bind_recomb_sf"/>
</dbReference>
<feature type="domain" description="Resolvase/invertase-type recombinase catalytic" evidence="6">
    <location>
        <begin position="20"/>
        <end position="168"/>
    </location>
</feature>
<dbReference type="Proteomes" id="UP000005561">
    <property type="component" value="Unassembled WGS sequence"/>
</dbReference>
<dbReference type="PANTHER" id="PTHR30461:SF23">
    <property type="entry name" value="DNA RECOMBINASE-RELATED"/>
    <property type="match status" value="1"/>
</dbReference>
<dbReference type="GO" id="GO:0000150">
    <property type="term" value="F:DNA strand exchange activity"/>
    <property type="evidence" value="ECO:0007669"/>
    <property type="project" value="InterPro"/>
</dbReference>
<keyword evidence="1" id="KW-0229">DNA integration</keyword>
<evidence type="ECO:0000256" key="4">
    <source>
        <dbReference type="PIRSR" id="PIRSR606118-50"/>
    </source>
</evidence>
<evidence type="ECO:0000256" key="1">
    <source>
        <dbReference type="ARBA" id="ARBA00022908"/>
    </source>
</evidence>
<dbReference type="InterPro" id="IPR011109">
    <property type="entry name" value="DNA_bind_recombinase_dom"/>
</dbReference>
<dbReference type="InterPro" id="IPR050639">
    <property type="entry name" value="SSR_resolvase"/>
</dbReference>
<dbReference type="EMBL" id="ACCL02000011">
    <property type="protein sequence ID" value="EET60305.1"/>
    <property type="molecule type" value="Genomic_DNA"/>
</dbReference>
<dbReference type="RefSeq" id="WP_006862285.1">
    <property type="nucleotide sequence ID" value="NZ_ACCL02000011.1"/>
</dbReference>
<dbReference type="InterPro" id="IPR006118">
    <property type="entry name" value="Recombinase_CS"/>
</dbReference>
<feature type="domain" description="Recombinase" evidence="7">
    <location>
        <begin position="176"/>
        <end position="281"/>
    </location>
</feature>
<comment type="caution">
    <text evidence="8">The sequence shown here is derived from an EMBL/GenBank/DDBJ whole genome shotgun (WGS) entry which is preliminary data.</text>
</comment>
<dbReference type="GO" id="GO:0003677">
    <property type="term" value="F:DNA binding"/>
    <property type="evidence" value="ECO:0007669"/>
    <property type="project" value="UniProtKB-KW"/>
</dbReference>
<dbReference type="GO" id="GO:0015074">
    <property type="term" value="P:DNA integration"/>
    <property type="evidence" value="ECO:0007669"/>
    <property type="project" value="UniProtKB-KW"/>
</dbReference>
<evidence type="ECO:0000256" key="3">
    <source>
        <dbReference type="ARBA" id="ARBA00023172"/>
    </source>
</evidence>
<accession>C6LFU1</accession>
<evidence type="ECO:0000256" key="2">
    <source>
        <dbReference type="ARBA" id="ARBA00023125"/>
    </source>
</evidence>
<dbReference type="PROSITE" id="PS51737">
    <property type="entry name" value="RECOMBINASE_DNA_BIND"/>
    <property type="match status" value="1"/>
</dbReference>
<evidence type="ECO:0000259" key="7">
    <source>
        <dbReference type="PROSITE" id="PS51737"/>
    </source>
</evidence>
<evidence type="ECO:0000259" key="6">
    <source>
        <dbReference type="PROSITE" id="PS51736"/>
    </source>
</evidence>